<accession>A0A4Z2HD88</accession>
<protein>
    <submittedName>
        <fullName evidence="2">Uncharacterized protein</fullName>
    </submittedName>
</protein>
<evidence type="ECO:0000256" key="1">
    <source>
        <dbReference type="SAM" id="MobiDB-lite"/>
    </source>
</evidence>
<dbReference type="EMBL" id="SRLO01000278">
    <property type="protein sequence ID" value="TNN63225.1"/>
    <property type="molecule type" value="Genomic_DNA"/>
</dbReference>
<gene>
    <name evidence="2" type="ORF">EYF80_026568</name>
</gene>
<organism evidence="2 3">
    <name type="scientific">Liparis tanakae</name>
    <name type="common">Tanaka's snailfish</name>
    <dbReference type="NCBI Taxonomy" id="230148"/>
    <lineage>
        <taxon>Eukaryota</taxon>
        <taxon>Metazoa</taxon>
        <taxon>Chordata</taxon>
        <taxon>Craniata</taxon>
        <taxon>Vertebrata</taxon>
        <taxon>Euteleostomi</taxon>
        <taxon>Actinopterygii</taxon>
        <taxon>Neopterygii</taxon>
        <taxon>Teleostei</taxon>
        <taxon>Neoteleostei</taxon>
        <taxon>Acanthomorphata</taxon>
        <taxon>Eupercaria</taxon>
        <taxon>Perciformes</taxon>
        <taxon>Cottioidei</taxon>
        <taxon>Cottales</taxon>
        <taxon>Liparidae</taxon>
        <taxon>Liparis</taxon>
    </lineage>
</organism>
<sequence>MDVRLSRTDDRRPEGAGPMDGSPPGAGADISRDGSRESFMPPTPPPSRQTTCPIVTPLRREVPLVPRVVSARDWEPFNTHITPSPPYSWVSNTEKTERRIKGVTKPPISRTQPSVSKTSASGGPSADTLVPPTPARPRKAPRDAAGASSFPYPHPGLDWNKADGSSPRYGVCSRFGALPRAASMMDLSLIVQGFL</sequence>
<evidence type="ECO:0000313" key="3">
    <source>
        <dbReference type="Proteomes" id="UP000314294"/>
    </source>
</evidence>
<name>A0A4Z2HD88_9TELE</name>
<dbReference type="AlphaFoldDB" id="A0A4Z2HD88"/>
<reference evidence="2 3" key="1">
    <citation type="submission" date="2019-03" db="EMBL/GenBank/DDBJ databases">
        <title>First draft genome of Liparis tanakae, snailfish: a comprehensive survey of snailfish specific genes.</title>
        <authorList>
            <person name="Kim W."/>
            <person name="Song I."/>
            <person name="Jeong J.-H."/>
            <person name="Kim D."/>
            <person name="Kim S."/>
            <person name="Ryu S."/>
            <person name="Song J.Y."/>
            <person name="Lee S.K."/>
        </authorList>
    </citation>
    <scope>NUCLEOTIDE SEQUENCE [LARGE SCALE GENOMIC DNA]</scope>
    <source>
        <tissue evidence="2">Muscle</tissue>
    </source>
</reference>
<proteinExistence type="predicted"/>
<feature type="region of interest" description="Disordered" evidence="1">
    <location>
        <begin position="1"/>
        <end position="57"/>
    </location>
</feature>
<evidence type="ECO:0000313" key="2">
    <source>
        <dbReference type="EMBL" id="TNN63225.1"/>
    </source>
</evidence>
<keyword evidence="3" id="KW-1185">Reference proteome</keyword>
<dbReference type="Proteomes" id="UP000314294">
    <property type="component" value="Unassembled WGS sequence"/>
</dbReference>
<feature type="compositionally biased region" description="Polar residues" evidence="1">
    <location>
        <begin position="109"/>
        <end position="122"/>
    </location>
</feature>
<feature type="region of interest" description="Disordered" evidence="1">
    <location>
        <begin position="76"/>
        <end position="163"/>
    </location>
</feature>
<feature type="compositionally biased region" description="Basic and acidic residues" evidence="1">
    <location>
        <begin position="1"/>
        <end position="14"/>
    </location>
</feature>
<comment type="caution">
    <text evidence="2">The sequence shown here is derived from an EMBL/GenBank/DDBJ whole genome shotgun (WGS) entry which is preliminary data.</text>
</comment>